<dbReference type="Proteomes" id="UP000245802">
    <property type="component" value="Chromosome"/>
</dbReference>
<organism evidence="1 2">
    <name type="scientific">Gemmata obscuriglobus</name>
    <dbReference type="NCBI Taxonomy" id="114"/>
    <lineage>
        <taxon>Bacteria</taxon>
        <taxon>Pseudomonadati</taxon>
        <taxon>Planctomycetota</taxon>
        <taxon>Planctomycetia</taxon>
        <taxon>Gemmatales</taxon>
        <taxon>Gemmataceae</taxon>
        <taxon>Gemmata</taxon>
    </lineage>
</organism>
<keyword evidence="2" id="KW-1185">Reference proteome</keyword>
<accession>A0A2Z3H2W7</accession>
<evidence type="ECO:0000313" key="1">
    <source>
        <dbReference type="EMBL" id="AWM40108.1"/>
    </source>
</evidence>
<evidence type="ECO:0000313" key="2">
    <source>
        <dbReference type="Proteomes" id="UP000245802"/>
    </source>
</evidence>
<dbReference type="EMBL" id="CP025958">
    <property type="protein sequence ID" value="AWM40108.1"/>
    <property type="molecule type" value="Genomic_DNA"/>
</dbReference>
<name>A0A2Z3H2W7_9BACT</name>
<protein>
    <submittedName>
        <fullName evidence="1">Uncharacterized protein</fullName>
    </submittedName>
</protein>
<proteinExistence type="predicted"/>
<reference evidence="1 2" key="1">
    <citation type="submission" date="2018-01" db="EMBL/GenBank/DDBJ databases">
        <title>G. obscuriglobus.</title>
        <authorList>
            <person name="Franke J."/>
            <person name="Blomberg W."/>
            <person name="Selmecki A."/>
        </authorList>
    </citation>
    <scope>NUCLEOTIDE SEQUENCE [LARGE SCALE GENOMIC DNA]</scope>
    <source>
        <strain evidence="1 2">DSM 5831</strain>
    </source>
</reference>
<dbReference type="KEGG" id="gog:C1280_25955"/>
<gene>
    <name evidence="1" type="ORF">C1280_25955</name>
</gene>
<sequence length="103" mass="11698">MFAPRVLHNPTVLTAAGDLDHVEKHIDWHGSVVPKVPDVWGQARLTLYREQFEQEMLKELGQFKEALQGSVARSDQAFALSTTALGLRSEQQKIKRRNCCRLV</sequence>
<dbReference type="AlphaFoldDB" id="A0A2Z3H2W7"/>